<reference evidence="2" key="1">
    <citation type="submission" date="2014-06" db="EMBL/GenBank/DDBJ databases">
        <authorList>
            <person name="Le Roux Frederique"/>
        </authorList>
    </citation>
    <scope>NUCLEOTIDE SEQUENCE [LARGE SCALE GENOMIC DNA]</scope>
    <source>
        <strain evidence="2">J5-5</strain>
    </source>
</reference>
<sequence>MSVLKEINDTNVIARQKIERNMLSFRNALSLMILTRTRDSNLMRNALKLAQSEIRVLALIKLLYPELIQN</sequence>
<dbReference type="AlphaFoldDB" id="A0A822MPQ2"/>
<dbReference type="Proteomes" id="UP000049495">
    <property type="component" value="Unassembled WGS sequence"/>
</dbReference>
<name>A0A822MPQ2_9VIBR</name>
<comment type="caution">
    <text evidence="1">The sequence shown here is derived from an EMBL/GenBank/DDBJ whole genome shotgun (WGS) entry which is preliminary data.</text>
</comment>
<accession>A0A822MPQ2</accession>
<dbReference type="EMBL" id="CCJV01000051">
    <property type="protein sequence ID" value="CDT08382.1"/>
    <property type="molecule type" value="Genomic_DNA"/>
</dbReference>
<evidence type="ECO:0000313" key="2">
    <source>
        <dbReference type="Proteomes" id="UP000049495"/>
    </source>
</evidence>
<gene>
    <name evidence="1" type="ORF">VCR5J5_1440011</name>
</gene>
<proteinExistence type="predicted"/>
<evidence type="ECO:0000313" key="1">
    <source>
        <dbReference type="EMBL" id="CDT08382.1"/>
    </source>
</evidence>
<organism evidence="1 2">
    <name type="scientific">Vibrio crassostreae</name>
    <dbReference type="NCBI Taxonomy" id="246167"/>
    <lineage>
        <taxon>Bacteria</taxon>
        <taxon>Pseudomonadati</taxon>
        <taxon>Pseudomonadota</taxon>
        <taxon>Gammaproteobacteria</taxon>
        <taxon>Vibrionales</taxon>
        <taxon>Vibrionaceae</taxon>
        <taxon>Vibrio</taxon>
    </lineage>
</organism>
<protein>
    <submittedName>
        <fullName evidence="1">Uncharacterized protein</fullName>
    </submittedName>
</protein>